<dbReference type="EMBL" id="CP054698">
    <property type="protein sequence ID" value="QMS88593.1"/>
    <property type="molecule type" value="Genomic_DNA"/>
</dbReference>
<evidence type="ECO:0000313" key="3">
    <source>
        <dbReference type="Proteomes" id="UP000514713"/>
    </source>
</evidence>
<keyword evidence="3" id="KW-1185">Reference proteome</keyword>
<gene>
    <name evidence="2" type="ORF">HUN01_13670</name>
</gene>
<keyword evidence="1" id="KW-0472">Membrane</keyword>
<sequence length="123" mass="13388">MSKFRKAIAAIILSSLLGIPFVLLSLWYQNPPGCKRFCFSEPCPLNACMGGNSLTAGFPFPIVHDDNAGSPVHGWGRIGVEDFQNINLGAFLLDALFYGVIIIMLVVVAKSVVRFLKCSRQLG</sequence>
<feature type="transmembrane region" description="Helical" evidence="1">
    <location>
        <begin position="95"/>
        <end position="116"/>
    </location>
</feature>
<keyword evidence="1" id="KW-0812">Transmembrane</keyword>
<dbReference type="Proteomes" id="UP000514713">
    <property type="component" value="Chromosome"/>
</dbReference>
<keyword evidence="1" id="KW-1133">Transmembrane helix</keyword>
<evidence type="ECO:0000313" key="2">
    <source>
        <dbReference type="EMBL" id="QMS88593.1"/>
    </source>
</evidence>
<evidence type="ECO:0000256" key="1">
    <source>
        <dbReference type="SAM" id="Phobius"/>
    </source>
</evidence>
<protein>
    <submittedName>
        <fullName evidence="2">Uncharacterized protein</fullName>
    </submittedName>
</protein>
<feature type="transmembrane region" description="Helical" evidence="1">
    <location>
        <begin position="7"/>
        <end position="28"/>
    </location>
</feature>
<accession>A0A7D7LAN8</accession>
<reference evidence="3" key="1">
    <citation type="submission" date="2020-06" db="EMBL/GenBank/DDBJ databases">
        <title>Nostoc edaphicum CCNP1411 genome.</title>
        <authorList>
            <person name="Fidor A."/>
            <person name="Grabski M."/>
            <person name="Gawor J."/>
            <person name="Gromadka R."/>
            <person name="Wegrzyn G."/>
            <person name="Mazur-Marzec H."/>
        </authorList>
    </citation>
    <scope>NUCLEOTIDE SEQUENCE [LARGE SCALE GENOMIC DNA]</scope>
    <source>
        <strain evidence="3">CCNP1411</strain>
    </source>
</reference>
<dbReference type="KEGG" id="ned:HUN01_13670"/>
<dbReference type="AlphaFoldDB" id="A0A7D7LAN8"/>
<proteinExistence type="predicted"/>
<name>A0A7D7LAN8_9NOSO</name>
<dbReference type="RefSeq" id="WP_181931735.1">
    <property type="nucleotide sequence ID" value="NZ_CP054698.1"/>
</dbReference>
<organism evidence="2 3">
    <name type="scientific">Nostoc edaphicum CCNP1411</name>
    <dbReference type="NCBI Taxonomy" id="1472755"/>
    <lineage>
        <taxon>Bacteria</taxon>
        <taxon>Bacillati</taxon>
        <taxon>Cyanobacteriota</taxon>
        <taxon>Cyanophyceae</taxon>
        <taxon>Nostocales</taxon>
        <taxon>Nostocaceae</taxon>
        <taxon>Nostoc</taxon>
    </lineage>
</organism>